<evidence type="ECO:0008006" key="4">
    <source>
        <dbReference type="Google" id="ProtNLM"/>
    </source>
</evidence>
<dbReference type="OrthoDB" id="594666at2"/>
<organism evidence="2 3">
    <name type="scientific">Pedobacter antarcticus 4BY</name>
    <dbReference type="NCBI Taxonomy" id="1358423"/>
    <lineage>
        <taxon>Bacteria</taxon>
        <taxon>Pseudomonadati</taxon>
        <taxon>Bacteroidota</taxon>
        <taxon>Sphingobacteriia</taxon>
        <taxon>Sphingobacteriales</taxon>
        <taxon>Sphingobacteriaceae</taxon>
        <taxon>Pedobacter</taxon>
    </lineage>
</organism>
<feature type="region of interest" description="Disordered" evidence="1">
    <location>
        <begin position="118"/>
        <end position="145"/>
    </location>
</feature>
<dbReference type="RefSeq" id="WP_037442342.1">
    <property type="nucleotide sequence ID" value="NZ_JNFF01000074.1"/>
</dbReference>
<name>A0A081PF71_9SPHI</name>
<dbReference type="eggNOG" id="ENOG502Z7TA">
    <property type="taxonomic scope" value="Bacteria"/>
</dbReference>
<reference evidence="2 3" key="1">
    <citation type="journal article" date="1992" name="Int. J. Syst. Bacteriol.">
        <title>Sphingobacterium antarcticus sp. nov. a Psychrotrophic Bacterium from the Soils of Schirmacher Oasis, Antarctica.</title>
        <authorList>
            <person name="Shivaji S."/>
            <person name="Ray M.K."/>
            <person name="Rao N.S."/>
            <person name="Saiserr L."/>
            <person name="Jagannadham M.V."/>
            <person name="Kumar G.S."/>
            <person name="Reddy G."/>
            <person name="Bhargava P.M."/>
        </authorList>
    </citation>
    <scope>NUCLEOTIDE SEQUENCE [LARGE SCALE GENOMIC DNA]</scope>
    <source>
        <strain evidence="2 3">4BY</strain>
    </source>
</reference>
<keyword evidence="3" id="KW-1185">Reference proteome</keyword>
<dbReference type="Proteomes" id="UP000028007">
    <property type="component" value="Unassembled WGS sequence"/>
</dbReference>
<feature type="region of interest" description="Disordered" evidence="1">
    <location>
        <begin position="289"/>
        <end position="313"/>
    </location>
</feature>
<sequence length="363" mass="41531">MELDNHLKNQLSELLADPAKAGPADRFMLQELIQEYPYFQPLHLLLARALMQEPEKEQVFATAAFYTGGTSLHNFIKQKEFYSRNLSVIALSADQHPATSQPHEILHVLSAAATEQPAETENTEYRPFRNGTQPAADAPRRPSPEHDFAVESIASSDFFAFEQNFGTEAPAEIQEQELQVTAPVQTEEKVEPAEPEEKSSVSNYHDEKLPYTFLWWLAKTRKEHQSIFQPYAVQKTRNNDSPELQQQYVEHIFHLQSPLTGQAELPEAEDKPKHTGKEFELIESFIKNDPQINPPKAEQIDTENKAKKSAEDQNDLVSETLANIYIEQMLYDKAIDTYEKLSLKFPEKSRYFADLIQGIQKKI</sequence>
<proteinExistence type="predicted"/>
<gene>
    <name evidence="2" type="ORF">N180_07300</name>
</gene>
<dbReference type="EMBL" id="JNFF01000074">
    <property type="protein sequence ID" value="KEQ29344.1"/>
    <property type="molecule type" value="Genomic_DNA"/>
</dbReference>
<dbReference type="AlphaFoldDB" id="A0A081PF71"/>
<feature type="compositionally biased region" description="Basic and acidic residues" evidence="1">
    <location>
        <begin position="298"/>
        <end position="311"/>
    </location>
</feature>
<evidence type="ECO:0000256" key="1">
    <source>
        <dbReference type="SAM" id="MobiDB-lite"/>
    </source>
</evidence>
<accession>A0A081PF71</accession>
<protein>
    <recommendedName>
        <fullName evidence="4">Tetratricopeptide repeat protein</fullName>
    </recommendedName>
</protein>
<evidence type="ECO:0000313" key="2">
    <source>
        <dbReference type="EMBL" id="KEQ29344.1"/>
    </source>
</evidence>
<evidence type="ECO:0000313" key="3">
    <source>
        <dbReference type="Proteomes" id="UP000028007"/>
    </source>
</evidence>
<comment type="caution">
    <text evidence="2">The sequence shown here is derived from an EMBL/GenBank/DDBJ whole genome shotgun (WGS) entry which is preliminary data.</text>
</comment>